<comment type="caution">
    <text evidence="2">The sequence shown here is derived from an EMBL/GenBank/DDBJ whole genome shotgun (WGS) entry which is preliminary data.</text>
</comment>
<keyword evidence="1" id="KW-1133">Transmembrane helix</keyword>
<gene>
    <name evidence="2" type="ORF">ElyMa_005511800</name>
</gene>
<keyword evidence="1" id="KW-0472">Membrane</keyword>
<accession>A0AAV4EW10</accession>
<evidence type="ECO:0000256" key="1">
    <source>
        <dbReference type="SAM" id="Phobius"/>
    </source>
</evidence>
<name>A0AAV4EW10_9GAST</name>
<feature type="transmembrane region" description="Helical" evidence="1">
    <location>
        <begin position="16"/>
        <end position="38"/>
    </location>
</feature>
<evidence type="ECO:0000313" key="3">
    <source>
        <dbReference type="Proteomes" id="UP000762676"/>
    </source>
</evidence>
<feature type="transmembrane region" description="Helical" evidence="1">
    <location>
        <begin position="61"/>
        <end position="82"/>
    </location>
</feature>
<protein>
    <submittedName>
        <fullName evidence="2">Uncharacterized protein</fullName>
    </submittedName>
</protein>
<dbReference type="EMBL" id="BMAT01010992">
    <property type="protein sequence ID" value="GFR64623.1"/>
    <property type="molecule type" value="Genomic_DNA"/>
</dbReference>
<reference evidence="2 3" key="1">
    <citation type="journal article" date="2021" name="Elife">
        <title>Chloroplast acquisition without the gene transfer in kleptoplastic sea slugs, Plakobranchus ocellatus.</title>
        <authorList>
            <person name="Maeda T."/>
            <person name="Takahashi S."/>
            <person name="Yoshida T."/>
            <person name="Shimamura S."/>
            <person name="Takaki Y."/>
            <person name="Nagai Y."/>
            <person name="Toyoda A."/>
            <person name="Suzuki Y."/>
            <person name="Arimoto A."/>
            <person name="Ishii H."/>
            <person name="Satoh N."/>
            <person name="Nishiyama T."/>
            <person name="Hasebe M."/>
            <person name="Maruyama T."/>
            <person name="Minagawa J."/>
            <person name="Obokata J."/>
            <person name="Shigenobu S."/>
        </authorList>
    </citation>
    <scope>NUCLEOTIDE SEQUENCE [LARGE SCALE GENOMIC DNA]</scope>
</reference>
<keyword evidence="3" id="KW-1185">Reference proteome</keyword>
<evidence type="ECO:0000313" key="2">
    <source>
        <dbReference type="EMBL" id="GFR64623.1"/>
    </source>
</evidence>
<proteinExistence type="predicted"/>
<keyword evidence="1" id="KW-0812">Transmembrane</keyword>
<organism evidence="2 3">
    <name type="scientific">Elysia marginata</name>
    <dbReference type="NCBI Taxonomy" id="1093978"/>
    <lineage>
        <taxon>Eukaryota</taxon>
        <taxon>Metazoa</taxon>
        <taxon>Spiralia</taxon>
        <taxon>Lophotrochozoa</taxon>
        <taxon>Mollusca</taxon>
        <taxon>Gastropoda</taxon>
        <taxon>Heterobranchia</taxon>
        <taxon>Euthyneura</taxon>
        <taxon>Panpulmonata</taxon>
        <taxon>Sacoglossa</taxon>
        <taxon>Placobranchoidea</taxon>
        <taxon>Plakobranchidae</taxon>
        <taxon>Elysia</taxon>
    </lineage>
</organism>
<sequence>MMMMTMIMMVMKDDDAAPAAADCWMMMIMMAVMIFQVIRDRRKEAEGIYGKKEKLKSGTRMLWKFRIIRLQFGSFHCIYVLYTSLKFLCNCITTEQRH</sequence>
<dbReference type="Proteomes" id="UP000762676">
    <property type="component" value="Unassembled WGS sequence"/>
</dbReference>
<dbReference type="AlphaFoldDB" id="A0AAV4EW10"/>